<reference evidence="5 6" key="1">
    <citation type="submission" date="2018-01" db="EMBL/GenBank/DDBJ databases">
        <title>Metagenomic assembled genomes from two thermal pools in the Uzon Caldera, Kamchatka, Russia.</title>
        <authorList>
            <person name="Wilkins L."/>
            <person name="Ettinger C."/>
        </authorList>
    </citation>
    <scope>NUCLEOTIDE SEQUENCE [LARGE SCALE GENOMIC DNA]</scope>
    <source>
        <strain evidence="5">ZAV-02</strain>
    </source>
</reference>
<organism evidence="5 6">
    <name type="scientific">Chloroflexus aggregans</name>
    <dbReference type="NCBI Taxonomy" id="152260"/>
    <lineage>
        <taxon>Bacteria</taxon>
        <taxon>Bacillati</taxon>
        <taxon>Chloroflexota</taxon>
        <taxon>Chloroflexia</taxon>
        <taxon>Chloroflexales</taxon>
        <taxon>Chloroflexineae</taxon>
        <taxon>Chloroflexaceae</taxon>
        <taxon>Chloroflexus</taxon>
    </lineage>
</organism>
<dbReference type="InterPro" id="IPR016169">
    <property type="entry name" value="FAD-bd_PCMH_sub2"/>
</dbReference>
<dbReference type="SUPFAM" id="SSF55103">
    <property type="entry name" value="FAD-linked oxidases, C-terminal domain"/>
    <property type="match status" value="1"/>
</dbReference>
<dbReference type="Gene3D" id="3.30.70.2190">
    <property type="match status" value="1"/>
</dbReference>
<dbReference type="InterPro" id="IPR051914">
    <property type="entry name" value="FAD-linked_OxidoTrans_Type4"/>
</dbReference>
<sequence>MMLMHEFLTALRDLLGTEHVITDPVHLAPYCHDWLPGDYPLPDVVVRPTDPAYLPAIVRLAQAAGLPVVARGAGTGLAGGARPIYGGVVIDLSCLRMIEQIDIPNRQVLAQAGVITYELSTAVADQGWFYAPDPASWQMCTIGGNIANNSGGPRCLKYGVTTNHVLALEVTLADGRQGWIGDGTETFTWHGYDLIGLLVGSEGTLAVIGRARLTRKPEANRVALALFPDVVTACAAVSAILAAGYVPTALEVMDATTMLAVNRAQQADLPVEAGAALIIEIDGVTEGLDETMAEIEAMCRRYRAFQIRTATTIAEQERLWAARRSAFASFHILAPSFYLVDTVVPRTRLPTMMAHTQRLSTKYGLPIANVFHAGDGNLHPLILYDPSDPVQVAKAQAITADVLALSIAEGGAVSGEHGIGVEKRDFLARLYRPADLA</sequence>
<proteinExistence type="predicted"/>
<dbReference type="InterPro" id="IPR036318">
    <property type="entry name" value="FAD-bd_PCMH-like_sf"/>
</dbReference>
<dbReference type="Gene3D" id="3.30.465.10">
    <property type="match status" value="1"/>
</dbReference>
<name>A0A2J6X3D0_9CHLR</name>
<comment type="caution">
    <text evidence="5">The sequence shown here is derived from an EMBL/GenBank/DDBJ whole genome shotgun (WGS) entry which is preliminary data.</text>
</comment>
<evidence type="ECO:0000313" key="6">
    <source>
        <dbReference type="Proteomes" id="UP000243376"/>
    </source>
</evidence>
<keyword evidence="3" id="KW-0560">Oxidoreductase</keyword>
<accession>A0A2J6X3D0</accession>
<feature type="non-terminal residue" evidence="5">
    <location>
        <position position="437"/>
    </location>
</feature>
<keyword evidence="1" id="KW-0285">Flavoprotein</keyword>
<dbReference type="InterPro" id="IPR016164">
    <property type="entry name" value="FAD-linked_Oxase-like_C"/>
</dbReference>
<evidence type="ECO:0000256" key="3">
    <source>
        <dbReference type="ARBA" id="ARBA00023002"/>
    </source>
</evidence>
<feature type="domain" description="FAD-binding PCMH-type" evidence="4">
    <location>
        <begin position="38"/>
        <end position="218"/>
    </location>
</feature>
<dbReference type="PROSITE" id="PS51387">
    <property type="entry name" value="FAD_PCMH"/>
    <property type="match status" value="1"/>
</dbReference>
<dbReference type="InterPro" id="IPR016166">
    <property type="entry name" value="FAD-bd_PCMH"/>
</dbReference>
<dbReference type="PANTHER" id="PTHR42934:SF1">
    <property type="entry name" value="GLYCOLATE OXIDASE SUBUNIT GLCD"/>
    <property type="match status" value="1"/>
</dbReference>
<evidence type="ECO:0000259" key="4">
    <source>
        <dbReference type="PROSITE" id="PS51387"/>
    </source>
</evidence>
<evidence type="ECO:0000313" key="5">
    <source>
        <dbReference type="EMBL" id="PMP79255.1"/>
    </source>
</evidence>
<dbReference type="EMBL" id="PNIQ01000679">
    <property type="protein sequence ID" value="PMP79255.1"/>
    <property type="molecule type" value="Genomic_DNA"/>
</dbReference>
<dbReference type="Gene3D" id="3.30.43.10">
    <property type="entry name" value="Uridine Diphospho-n-acetylenolpyruvylglucosamine Reductase, domain 2"/>
    <property type="match status" value="1"/>
</dbReference>
<dbReference type="Gene3D" id="3.30.70.2740">
    <property type="match status" value="1"/>
</dbReference>
<keyword evidence="2" id="KW-0274">FAD</keyword>
<dbReference type="InterPro" id="IPR016167">
    <property type="entry name" value="FAD-bd_PCMH_sub1"/>
</dbReference>
<gene>
    <name evidence="5" type="ORF">C0184_10200</name>
</gene>
<dbReference type="Proteomes" id="UP000243376">
    <property type="component" value="Unassembled WGS sequence"/>
</dbReference>
<dbReference type="GO" id="GO:0071949">
    <property type="term" value="F:FAD binding"/>
    <property type="evidence" value="ECO:0007669"/>
    <property type="project" value="InterPro"/>
</dbReference>
<dbReference type="Pfam" id="PF01565">
    <property type="entry name" value="FAD_binding_4"/>
    <property type="match status" value="1"/>
</dbReference>
<evidence type="ECO:0000256" key="1">
    <source>
        <dbReference type="ARBA" id="ARBA00022630"/>
    </source>
</evidence>
<dbReference type="PANTHER" id="PTHR42934">
    <property type="entry name" value="GLYCOLATE OXIDASE SUBUNIT GLCD"/>
    <property type="match status" value="1"/>
</dbReference>
<dbReference type="SUPFAM" id="SSF56176">
    <property type="entry name" value="FAD-binding/transporter-associated domain-like"/>
    <property type="match status" value="1"/>
</dbReference>
<protein>
    <submittedName>
        <fullName evidence="5">FAD-binding oxidoreductase</fullName>
    </submittedName>
</protein>
<dbReference type="InterPro" id="IPR006094">
    <property type="entry name" value="Oxid_FAD_bind_N"/>
</dbReference>
<dbReference type="InterPro" id="IPR004113">
    <property type="entry name" value="FAD-bd_oxidored_4_C"/>
</dbReference>
<dbReference type="Pfam" id="PF02913">
    <property type="entry name" value="FAD-oxidase_C"/>
    <property type="match status" value="1"/>
</dbReference>
<dbReference type="GO" id="GO:0016491">
    <property type="term" value="F:oxidoreductase activity"/>
    <property type="evidence" value="ECO:0007669"/>
    <property type="project" value="UniProtKB-KW"/>
</dbReference>
<dbReference type="AlphaFoldDB" id="A0A2J6X3D0"/>
<evidence type="ECO:0000256" key="2">
    <source>
        <dbReference type="ARBA" id="ARBA00022827"/>
    </source>
</evidence>